<name>K2G343_9BACT</name>
<protein>
    <submittedName>
        <fullName evidence="1">Uncharacterized protein</fullName>
    </submittedName>
</protein>
<sequence>MIKQEHISPESGNEKLIKELTFEKLRDRIIKSRDHTEFSKYIDSLIDIPEAKNKIKNIIKDYLSKLESFDIENKVHVTMVQILARTFWLQVYVDGLYGKQTLTAISDIMKLNRELDPPIINLPVVDENKLANYRKGKDEQEAVKKLKNEFAEFSKDPQKIESFEKELRSYKVDIQTAQIKVKWLTIDTTGKPESRKAPEVFESVESKIDKVIKRIFRLSPVEATYNKIENKIYLNENGNPKYPIIIDIWALWLDASSPKFAQELELKLKLHQNSLDDFKLPEWANEKRWDRFSAADRIEKWEKQIPLDIDTLIKIQKLKNIITKVHESNIDTKYKINLVDKYMYEGWDATGRVIEAISLIEFKNEILLAYPSGNRKFINERFLEPILDSYTTFKINTNQYISWIWLLIGWDISKKELNIWYINKISNLLEWKKGLFEEIATSFIKFDKINWSLDKKLNNLLDNLSFIKEYSEFDCNSLNPNKDPKLTKFFNDAKIWLDNYVMNWDIKDAKLIFWDIKNGKINELFNDVVDPKLKNTLITQIWKWIANWSFLYDHLIATIKNAKEIKRYLSENNFKNIDKSKVDKILPIILRGEIDARELPNLNELDDKITSILAQENKYQNIDYIKQRIEGIFSKIIEWEYGITNVLNNIEKVANFNDFNKHEEIYSRLINDLFKNGNFKVFDSEILAMQNNIKSLKEDKSLTVISPEKKYELLLGSSTWLMQIERFDIIVANLHDLQKQFDSWKVTIEEATIIVSSLISDNASVTWDVQWELTYECPNLPEKKQKAFEKSLSNLKDAKKKLEDLSSKDASELTNEDKEDVSFLKDVIKKILLAFTKIWAREIFIKDKKLSTSDYEFIANDFLDKNSQKYKIPKEAFTSKEIREEYEKVIKTSLLSWEIKEKDVKYIFGELLNVNKWTFKKFMTLSTEDKQALFQNIITGTLSNFTNSDTMGKKDSGHTLTLESRVNFILDNYNNLDKFNNFPEWVNTIRYKEIVLAIRSSYLSWYLPTNEKFNELLTAFNDKKLSNLSSNTANWLKAFSDYYTAHMENKAEGKV</sequence>
<proteinExistence type="predicted"/>
<organism evidence="1">
    <name type="scientific">uncultured bacterium</name>
    <name type="common">gcode 4</name>
    <dbReference type="NCBI Taxonomy" id="1234023"/>
    <lineage>
        <taxon>Bacteria</taxon>
        <taxon>environmental samples</taxon>
    </lineage>
</organism>
<dbReference type="AlphaFoldDB" id="K2G343"/>
<comment type="caution">
    <text evidence="1">The sequence shown here is derived from an EMBL/GenBank/DDBJ whole genome shotgun (WGS) entry which is preliminary data.</text>
</comment>
<reference evidence="1" key="1">
    <citation type="journal article" date="2012" name="Science">
        <title>Fermentation, hydrogen, and sulfur metabolism in multiple uncultivated bacterial phyla.</title>
        <authorList>
            <person name="Wrighton K.C."/>
            <person name="Thomas B.C."/>
            <person name="Sharon I."/>
            <person name="Miller C.S."/>
            <person name="Castelle C.J."/>
            <person name="VerBerkmoes N.C."/>
            <person name="Wilkins M.J."/>
            <person name="Hettich R.L."/>
            <person name="Lipton M.S."/>
            <person name="Williams K.H."/>
            <person name="Long P.E."/>
            <person name="Banfield J.F."/>
        </authorList>
    </citation>
    <scope>NUCLEOTIDE SEQUENCE [LARGE SCALE GENOMIC DNA]</scope>
</reference>
<gene>
    <name evidence="1" type="ORF">ACD_3C00027G0005</name>
</gene>
<evidence type="ECO:0000313" key="1">
    <source>
        <dbReference type="EMBL" id="EKE28697.1"/>
    </source>
</evidence>
<dbReference type="EMBL" id="AMFJ01000301">
    <property type="protein sequence ID" value="EKE28697.1"/>
    <property type="molecule type" value="Genomic_DNA"/>
</dbReference>
<accession>K2G343</accession>